<name>A0A1M5EC65_9BURK</name>
<organism evidence="5 6">
    <name type="scientific">Lampropedia hyalina DSM 16112</name>
    <dbReference type="NCBI Taxonomy" id="1122156"/>
    <lineage>
        <taxon>Bacteria</taxon>
        <taxon>Pseudomonadati</taxon>
        <taxon>Pseudomonadota</taxon>
        <taxon>Betaproteobacteria</taxon>
        <taxon>Burkholderiales</taxon>
        <taxon>Comamonadaceae</taxon>
        <taxon>Lampropedia</taxon>
    </lineage>
</organism>
<reference evidence="5 6" key="1">
    <citation type="submission" date="2016-11" db="EMBL/GenBank/DDBJ databases">
        <authorList>
            <person name="Jaros S."/>
            <person name="Januszkiewicz K."/>
            <person name="Wedrychowicz H."/>
        </authorList>
    </citation>
    <scope>NUCLEOTIDE SEQUENCE [LARGE SCALE GENOMIC DNA]</scope>
    <source>
        <strain evidence="5 6">DSM 16112</strain>
    </source>
</reference>
<dbReference type="InterPro" id="IPR039424">
    <property type="entry name" value="SBP_5"/>
</dbReference>
<feature type="domain" description="Solute-binding protein family 5" evidence="4">
    <location>
        <begin position="90"/>
        <end position="446"/>
    </location>
</feature>
<dbReference type="Gene3D" id="3.10.105.10">
    <property type="entry name" value="Dipeptide-binding Protein, Domain 3"/>
    <property type="match status" value="1"/>
</dbReference>
<dbReference type="InterPro" id="IPR000914">
    <property type="entry name" value="SBP_5_dom"/>
</dbReference>
<keyword evidence="3" id="KW-0732">Signal</keyword>
<dbReference type="GO" id="GO:1904680">
    <property type="term" value="F:peptide transmembrane transporter activity"/>
    <property type="evidence" value="ECO:0007669"/>
    <property type="project" value="TreeGrafter"/>
</dbReference>
<evidence type="ECO:0000256" key="3">
    <source>
        <dbReference type="ARBA" id="ARBA00022729"/>
    </source>
</evidence>
<dbReference type="Pfam" id="PF00496">
    <property type="entry name" value="SBP_bac_5"/>
    <property type="match status" value="1"/>
</dbReference>
<dbReference type="STRING" id="1122156.SAMN02745117_02569"/>
<dbReference type="PANTHER" id="PTHR30290:SF9">
    <property type="entry name" value="OLIGOPEPTIDE-BINDING PROTEIN APPA"/>
    <property type="match status" value="1"/>
</dbReference>
<dbReference type="Gene3D" id="3.90.76.10">
    <property type="entry name" value="Dipeptide-binding Protein, Domain 1"/>
    <property type="match status" value="1"/>
</dbReference>
<evidence type="ECO:0000256" key="1">
    <source>
        <dbReference type="ARBA" id="ARBA00005695"/>
    </source>
</evidence>
<dbReference type="GO" id="GO:0030288">
    <property type="term" value="C:outer membrane-bounded periplasmic space"/>
    <property type="evidence" value="ECO:0007669"/>
    <property type="project" value="UniProtKB-ARBA"/>
</dbReference>
<sequence length="543" mass="60101">MSCVNRRQFHLFALAGFAQPVASILGLPGASATAATAIPDPAGIQRGGTVTLISALEPPTLVGIVNPAAGTFIVSPKAVEGLLWYDFNLQPQPQLATRWQVSDDGLRYTFHLREGVKWHDGKPFTSADVAFSILAVRDHHPRGRATFASVREVQTPDALTAVLVLEQPAPFLLTALAAAETPIVPRHLYEGKDLASNPVNSRPVGTGPFIFKEWVKGSHVIYERNPDYWDAGRPYIDRLVVRFIKEPSVAAAALESGAADLGGATPVPIPDLDRLKAIPHLAIDTRGNEYFNHSTTRIEFNLDNPYFRHQKVRQAVAHAIDREVILRTAWYGYGEAAPGPISPILKAFYDPAVAYPAYDLRRAEALLDEAGFPRGIDRVRFRVTHDVFDANANRVAQYLRQTLGRIGIEVTVRLQEFSTYIKRVYTDRDFDFNNQGMSQLFDPTVGIQRFYWSKNFRPGVPFSNGAHYQNAEVDRLLEAAAIENDPARRKQLFADFQRIIAEDVPTIGLVAVRQVTVFNRRIGGHTVGAEGVSGNFAHIHLKA</sequence>
<dbReference type="CDD" id="cd08517">
    <property type="entry name" value="PBP2_NikA_DppA_OppA_like_13"/>
    <property type="match status" value="1"/>
</dbReference>
<dbReference type="GO" id="GO:0043190">
    <property type="term" value="C:ATP-binding cassette (ABC) transporter complex"/>
    <property type="evidence" value="ECO:0007669"/>
    <property type="project" value="InterPro"/>
</dbReference>
<dbReference type="AlphaFoldDB" id="A0A1M5EC65"/>
<dbReference type="Gene3D" id="3.40.190.10">
    <property type="entry name" value="Periplasmic binding protein-like II"/>
    <property type="match status" value="1"/>
</dbReference>
<accession>A0A1M5EC65</accession>
<proteinExistence type="inferred from homology"/>
<gene>
    <name evidence="5" type="ORF">SAMN02745117_02569</name>
</gene>
<dbReference type="PIRSF" id="PIRSF002741">
    <property type="entry name" value="MppA"/>
    <property type="match status" value="1"/>
</dbReference>
<dbReference type="Proteomes" id="UP000184327">
    <property type="component" value="Unassembled WGS sequence"/>
</dbReference>
<evidence type="ECO:0000313" key="6">
    <source>
        <dbReference type="Proteomes" id="UP000184327"/>
    </source>
</evidence>
<evidence type="ECO:0000313" key="5">
    <source>
        <dbReference type="EMBL" id="SHF76873.1"/>
    </source>
</evidence>
<protein>
    <submittedName>
        <fullName evidence="5">Peptide/nickel transport system substrate-binding protein</fullName>
    </submittedName>
</protein>
<dbReference type="EMBL" id="FQUZ01000040">
    <property type="protein sequence ID" value="SHF76873.1"/>
    <property type="molecule type" value="Genomic_DNA"/>
</dbReference>
<comment type="similarity">
    <text evidence="1">Belongs to the bacterial solute-binding protein 5 family.</text>
</comment>
<dbReference type="PROSITE" id="PS51318">
    <property type="entry name" value="TAT"/>
    <property type="match status" value="1"/>
</dbReference>
<dbReference type="InterPro" id="IPR006311">
    <property type="entry name" value="TAT_signal"/>
</dbReference>
<evidence type="ECO:0000256" key="2">
    <source>
        <dbReference type="ARBA" id="ARBA00022448"/>
    </source>
</evidence>
<dbReference type="SUPFAM" id="SSF53850">
    <property type="entry name" value="Periplasmic binding protein-like II"/>
    <property type="match status" value="1"/>
</dbReference>
<keyword evidence="6" id="KW-1185">Reference proteome</keyword>
<keyword evidence="2" id="KW-0813">Transport</keyword>
<evidence type="ECO:0000259" key="4">
    <source>
        <dbReference type="Pfam" id="PF00496"/>
    </source>
</evidence>
<dbReference type="GO" id="GO:0015833">
    <property type="term" value="P:peptide transport"/>
    <property type="evidence" value="ECO:0007669"/>
    <property type="project" value="TreeGrafter"/>
</dbReference>
<dbReference type="RefSeq" id="WP_073357070.1">
    <property type="nucleotide sequence ID" value="NZ_FQUZ01000040.1"/>
</dbReference>
<dbReference type="PANTHER" id="PTHR30290">
    <property type="entry name" value="PERIPLASMIC BINDING COMPONENT OF ABC TRANSPORTER"/>
    <property type="match status" value="1"/>
</dbReference>
<dbReference type="InterPro" id="IPR030678">
    <property type="entry name" value="Peptide/Ni-bd"/>
</dbReference>
<dbReference type="OrthoDB" id="9801799at2"/>